<protein>
    <submittedName>
        <fullName evidence="1">Uncharacterized protein</fullName>
    </submittedName>
</protein>
<gene>
    <name evidence="1" type="ORF">AVEN_251294_1</name>
</gene>
<dbReference type="EMBL" id="BGPR01108932">
    <property type="protein sequence ID" value="GBM84318.1"/>
    <property type="molecule type" value="Genomic_DNA"/>
</dbReference>
<keyword evidence="2" id="KW-1185">Reference proteome</keyword>
<organism evidence="1 2">
    <name type="scientific">Araneus ventricosus</name>
    <name type="common">Orbweaver spider</name>
    <name type="synonym">Epeira ventricosa</name>
    <dbReference type="NCBI Taxonomy" id="182803"/>
    <lineage>
        <taxon>Eukaryota</taxon>
        <taxon>Metazoa</taxon>
        <taxon>Ecdysozoa</taxon>
        <taxon>Arthropoda</taxon>
        <taxon>Chelicerata</taxon>
        <taxon>Arachnida</taxon>
        <taxon>Araneae</taxon>
        <taxon>Araneomorphae</taxon>
        <taxon>Entelegynae</taxon>
        <taxon>Araneoidea</taxon>
        <taxon>Araneidae</taxon>
        <taxon>Araneus</taxon>
    </lineage>
</organism>
<reference evidence="1 2" key="1">
    <citation type="journal article" date="2019" name="Sci. Rep.">
        <title>Orb-weaving spider Araneus ventricosus genome elucidates the spidroin gene catalogue.</title>
        <authorList>
            <person name="Kono N."/>
            <person name="Nakamura H."/>
            <person name="Ohtoshi R."/>
            <person name="Moran D.A.P."/>
            <person name="Shinohara A."/>
            <person name="Yoshida Y."/>
            <person name="Fujiwara M."/>
            <person name="Mori M."/>
            <person name="Tomita M."/>
            <person name="Arakawa K."/>
        </authorList>
    </citation>
    <scope>NUCLEOTIDE SEQUENCE [LARGE SCALE GENOMIC DNA]</scope>
</reference>
<evidence type="ECO:0000313" key="2">
    <source>
        <dbReference type="Proteomes" id="UP000499080"/>
    </source>
</evidence>
<dbReference type="AlphaFoldDB" id="A0A4Y2J3J0"/>
<accession>A0A4Y2J3J0</accession>
<sequence length="150" mass="17545">MKPTGEARISSPWTVFNWLKKTDDNDKKLLATEFQPIECDVDGDVFCQEWRDRLVVLKPYEMEECSPRFPLINKNSKFQKPLCMPTGAARIFSPWTVFNWLKKADDNDKKLLATEFQPTSVTLTLKYFAKNDVIVSKIRNTCLMQEKFKK</sequence>
<dbReference type="Proteomes" id="UP000499080">
    <property type="component" value="Unassembled WGS sequence"/>
</dbReference>
<comment type="caution">
    <text evidence="1">The sequence shown here is derived from an EMBL/GenBank/DDBJ whole genome shotgun (WGS) entry which is preliminary data.</text>
</comment>
<name>A0A4Y2J3J0_ARAVE</name>
<proteinExistence type="predicted"/>
<evidence type="ECO:0000313" key="1">
    <source>
        <dbReference type="EMBL" id="GBM84318.1"/>
    </source>
</evidence>